<organism evidence="1 2">
    <name type="scientific">Engystomops pustulosus</name>
    <name type="common">Tungara frog</name>
    <name type="synonym">Physalaemus pustulosus</name>
    <dbReference type="NCBI Taxonomy" id="76066"/>
    <lineage>
        <taxon>Eukaryota</taxon>
        <taxon>Metazoa</taxon>
        <taxon>Chordata</taxon>
        <taxon>Craniata</taxon>
        <taxon>Vertebrata</taxon>
        <taxon>Euteleostomi</taxon>
        <taxon>Amphibia</taxon>
        <taxon>Batrachia</taxon>
        <taxon>Anura</taxon>
        <taxon>Neobatrachia</taxon>
        <taxon>Hyloidea</taxon>
        <taxon>Leptodactylidae</taxon>
        <taxon>Leiuperinae</taxon>
        <taxon>Engystomops</taxon>
    </lineage>
</organism>
<evidence type="ECO:0000313" key="1">
    <source>
        <dbReference type="EMBL" id="KAG8579423.1"/>
    </source>
</evidence>
<dbReference type="AlphaFoldDB" id="A0AAV7C3E6"/>
<protein>
    <submittedName>
        <fullName evidence="1">Uncharacterized protein</fullName>
    </submittedName>
</protein>
<keyword evidence="2" id="KW-1185">Reference proteome</keyword>
<proteinExistence type="predicted"/>
<gene>
    <name evidence="1" type="ORF">GDO81_010877</name>
</gene>
<reference evidence="1" key="1">
    <citation type="thesis" date="2020" institute="ProQuest LLC" country="789 East Eisenhower Parkway, Ann Arbor, MI, USA">
        <title>Comparative Genomics and Chromosome Evolution.</title>
        <authorList>
            <person name="Mudd A.B."/>
        </authorList>
    </citation>
    <scope>NUCLEOTIDE SEQUENCE</scope>
    <source>
        <strain evidence="1">237g6f4</strain>
        <tissue evidence="1">Blood</tissue>
    </source>
</reference>
<accession>A0AAV7C3E6</accession>
<name>A0AAV7C3E6_ENGPU</name>
<dbReference type="Proteomes" id="UP000824782">
    <property type="component" value="Unassembled WGS sequence"/>
</dbReference>
<dbReference type="EMBL" id="WNYA01000004">
    <property type="protein sequence ID" value="KAG8579423.1"/>
    <property type="molecule type" value="Genomic_DNA"/>
</dbReference>
<sequence>MTRSTFHFQRPFHPTVSWMEKEKTSFSGRHNEETPAWTPKYVQKTPRNRKGILTLEKTWPVIPGACDGAKHLRPITNVNTDQVAVTIFWG</sequence>
<evidence type="ECO:0000313" key="2">
    <source>
        <dbReference type="Proteomes" id="UP000824782"/>
    </source>
</evidence>
<comment type="caution">
    <text evidence="1">The sequence shown here is derived from an EMBL/GenBank/DDBJ whole genome shotgun (WGS) entry which is preliminary data.</text>
</comment>